<dbReference type="InterPro" id="IPR018763">
    <property type="entry name" value="DUF2334"/>
</dbReference>
<protein>
    <recommendedName>
        <fullName evidence="4">Deacetylase</fullName>
    </recommendedName>
</protein>
<accession>A0A495VVC2</accession>
<proteinExistence type="predicted"/>
<organism evidence="2 3">
    <name type="scientific">Saccharothrix australiensis</name>
    <dbReference type="NCBI Taxonomy" id="2072"/>
    <lineage>
        <taxon>Bacteria</taxon>
        <taxon>Bacillati</taxon>
        <taxon>Actinomycetota</taxon>
        <taxon>Actinomycetes</taxon>
        <taxon>Pseudonocardiales</taxon>
        <taxon>Pseudonocardiaceae</taxon>
        <taxon>Saccharothrix</taxon>
    </lineage>
</organism>
<dbReference type="EMBL" id="RBXO01000001">
    <property type="protein sequence ID" value="RKT51588.1"/>
    <property type="molecule type" value="Genomic_DNA"/>
</dbReference>
<dbReference type="Pfam" id="PF10096">
    <property type="entry name" value="DUF2334"/>
    <property type="match status" value="1"/>
</dbReference>
<feature type="region of interest" description="Disordered" evidence="1">
    <location>
        <begin position="223"/>
        <end position="249"/>
    </location>
</feature>
<evidence type="ECO:0000313" key="3">
    <source>
        <dbReference type="Proteomes" id="UP000282084"/>
    </source>
</evidence>
<comment type="caution">
    <text evidence="2">The sequence shown here is derived from an EMBL/GenBank/DDBJ whole genome shotgun (WGS) entry which is preliminary data.</text>
</comment>
<gene>
    <name evidence="2" type="ORF">C8E97_0067</name>
</gene>
<feature type="compositionally biased region" description="Polar residues" evidence="1">
    <location>
        <begin position="224"/>
        <end position="241"/>
    </location>
</feature>
<evidence type="ECO:0000313" key="2">
    <source>
        <dbReference type="EMBL" id="RKT51588.1"/>
    </source>
</evidence>
<reference evidence="2" key="1">
    <citation type="submission" date="2018-10" db="EMBL/GenBank/DDBJ databases">
        <title>Sequencing the genomes of 1000 actinobacteria strains.</title>
        <authorList>
            <person name="Klenk H.-P."/>
        </authorList>
    </citation>
    <scope>NUCLEOTIDE SEQUENCE [LARGE SCALE GENOMIC DNA]</scope>
    <source>
        <strain evidence="2">DSM 43800</strain>
    </source>
</reference>
<keyword evidence="3" id="KW-1185">Reference proteome</keyword>
<sequence length="249" mass="26553">MTRPCGALGHMVATLVVSLSGIGPGTLARCADLAAELDRRRVPLSLLLAPRKAVAGEALDWVRSRVRGRDVLVLHGFDHSADPCRRAVPLRRRAEFSALPAHEAGLRLVAARGALHRLDLATDVFAPPGWLASPGTLVALRKHRFGVCADMAGVRDLRTGDVRAGRVRMVTEHWNYLLGVGRAARRGGFVRIGVDAADLARIGVRDVLLESVDLALHHAAEPATYSSADSPRGSTLSSTPSGAVAARRR</sequence>
<evidence type="ECO:0000256" key="1">
    <source>
        <dbReference type="SAM" id="MobiDB-lite"/>
    </source>
</evidence>
<dbReference type="AlphaFoldDB" id="A0A495VVC2"/>
<dbReference type="Proteomes" id="UP000282084">
    <property type="component" value="Unassembled WGS sequence"/>
</dbReference>
<evidence type="ECO:0008006" key="4">
    <source>
        <dbReference type="Google" id="ProtNLM"/>
    </source>
</evidence>
<name>A0A495VVC2_9PSEU</name>